<feature type="active site" description="Proton donor" evidence="8">
    <location>
        <position position="73"/>
    </location>
</feature>
<protein>
    <recommendedName>
        <fullName evidence="3 8">Diaminopimelate epimerase</fullName>
        <shortName evidence="8">DAP epimerase</shortName>
        <ecNumber evidence="3 8">5.1.1.7</ecNumber>
    </recommendedName>
    <alternativeName>
        <fullName evidence="8">PLP-independent amino acid racemase</fullName>
    </alternativeName>
</protein>
<evidence type="ECO:0000256" key="4">
    <source>
        <dbReference type="ARBA" id="ARBA00022605"/>
    </source>
</evidence>
<keyword evidence="4 8" id="KW-0028">Amino-acid biosynthesis</keyword>
<dbReference type="EMBL" id="CP000492">
    <property type="protein sequence ID" value="ABL64285.1"/>
    <property type="molecule type" value="Genomic_DNA"/>
</dbReference>
<feature type="site" description="Could be important to modulate the pK values of the two catalytic cysteine residues" evidence="8">
    <location>
        <position position="146"/>
    </location>
</feature>
<dbReference type="Gene3D" id="3.10.310.10">
    <property type="entry name" value="Diaminopimelate Epimerase, Chain A, domain 1"/>
    <property type="match status" value="2"/>
</dbReference>
<feature type="active site" evidence="9">
    <location>
        <position position="73"/>
    </location>
</feature>
<dbReference type="Pfam" id="PF01678">
    <property type="entry name" value="DAP_epimerase"/>
    <property type="match status" value="2"/>
</dbReference>
<evidence type="ECO:0000256" key="7">
    <source>
        <dbReference type="ARBA" id="ARBA00051712"/>
    </source>
</evidence>
<comment type="catalytic activity">
    <reaction evidence="7 8">
        <text>(2S,6S)-2,6-diaminopimelate = meso-2,6-diaminopimelate</text>
        <dbReference type="Rhea" id="RHEA:15393"/>
        <dbReference type="ChEBI" id="CHEBI:57609"/>
        <dbReference type="ChEBI" id="CHEBI:57791"/>
        <dbReference type="EC" id="5.1.1.7"/>
    </reaction>
</comment>
<evidence type="ECO:0000256" key="8">
    <source>
        <dbReference type="HAMAP-Rule" id="MF_00197"/>
    </source>
</evidence>
<comment type="caution">
    <text evidence="8">Lacks conserved residue(s) required for the propagation of feature annotation.</text>
</comment>
<evidence type="ECO:0000256" key="5">
    <source>
        <dbReference type="ARBA" id="ARBA00023154"/>
    </source>
</evidence>
<dbReference type="PROSITE" id="PS01326">
    <property type="entry name" value="DAP_EPIMERASE"/>
    <property type="match status" value="1"/>
</dbReference>
<dbReference type="Proteomes" id="UP000008701">
    <property type="component" value="Chromosome"/>
</dbReference>
<dbReference type="SUPFAM" id="SSF54506">
    <property type="entry name" value="Diaminopimelate epimerase-like"/>
    <property type="match status" value="2"/>
</dbReference>
<dbReference type="EC" id="5.1.1.7" evidence="3 8"/>
<organism evidence="10 11">
    <name type="scientific">Chlorobium phaeobacteroides (strain DSM 266 / SMG 266 / 2430)</name>
    <dbReference type="NCBI Taxonomy" id="290317"/>
    <lineage>
        <taxon>Bacteria</taxon>
        <taxon>Pseudomonadati</taxon>
        <taxon>Chlorobiota</taxon>
        <taxon>Chlorobiia</taxon>
        <taxon>Chlorobiales</taxon>
        <taxon>Chlorobiaceae</taxon>
        <taxon>Chlorobium/Pelodictyon group</taxon>
        <taxon>Chlorobium</taxon>
    </lineage>
</organism>
<dbReference type="GO" id="GO:0005829">
    <property type="term" value="C:cytosol"/>
    <property type="evidence" value="ECO:0007669"/>
    <property type="project" value="TreeGrafter"/>
</dbReference>
<dbReference type="AlphaFoldDB" id="A1BD08"/>
<proteinExistence type="inferred from homology"/>
<comment type="function">
    <text evidence="8">Catalyzes the stereoinversion of LL-2,6-diaminopimelate (L,L-DAP) to meso-diaminopimelate (meso-DAP), a precursor of L-lysine and an essential component of the bacterial peptidoglycan.</text>
</comment>
<comment type="subcellular location">
    <subcellularLocation>
        <location evidence="8">Cytoplasm</location>
    </subcellularLocation>
</comment>
<feature type="binding site" evidence="8">
    <location>
        <begin position="74"/>
        <end position="75"/>
    </location>
    <ligand>
        <name>substrate</name>
    </ligand>
</feature>
<dbReference type="HOGENOM" id="CLU_053306_3_2_10"/>
<evidence type="ECO:0000313" key="11">
    <source>
        <dbReference type="Proteomes" id="UP000008701"/>
    </source>
</evidence>
<dbReference type="NCBIfam" id="TIGR00652">
    <property type="entry name" value="DapF"/>
    <property type="match status" value="1"/>
</dbReference>
<feature type="active site" description="Proton acceptor" evidence="8">
    <location>
        <position position="206"/>
    </location>
</feature>
<dbReference type="eggNOG" id="COG0253">
    <property type="taxonomic scope" value="Bacteria"/>
</dbReference>
<gene>
    <name evidence="8" type="primary">dapF</name>
    <name evidence="10" type="ordered locus">Cpha266_0218</name>
</gene>
<dbReference type="KEGG" id="cph:Cpha266_0218"/>
<dbReference type="PANTHER" id="PTHR31689">
    <property type="entry name" value="DIAMINOPIMELATE EPIMERASE, CHLOROPLASTIC"/>
    <property type="match status" value="1"/>
</dbReference>
<feature type="binding site" evidence="8">
    <location>
        <begin position="207"/>
        <end position="208"/>
    </location>
    <ligand>
        <name>substrate</name>
    </ligand>
</feature>
<keyword evidence="5 8" id="KW-0457">Lysine biosynthesis</keyword>
<evidence type="ECO:0000256" key="3">
    <source>
        <dbReference type="ARBA" id="ARBA00013080"/>
    </source>
</evidence>
<dbReference type="InterPro" id="IPR018510">
    <property type="entry name" value="DAP_epimerase_AS"/>
</dbReference>
<accession>A1BD08</accession>
<name>A1BD08_CHLPD</name>
<feature type="binding site" evidence="8">
    <location>
        <position position="178"/>
    </location>
    <ligand>
        <name>substrate</name>
    </ligand>
</feature>
<comment type="pathway">
    <text evidence="1 8">Amino-acid biosynthesis; L-lysine biosynthesis via DAP pathway; DL-2,6-diaminopimelate from LL-2,6-diaminopimelate: step 1/1.</text>
</comment>
<dbReference type="HAMAP" id="MF_00197">
    <property type="entry name" value="DAP_epimerase"/>
    <property type="match status" value="1"/>
</dbReference>
<dbReference type="STRING" id="290317.Cpha266_0218"/>
<keyword evidence="6 8" id="KW-0413">Isomerase</keyword>
<dbReference type="GO" id="GO:0008837">
    <property type="term" value="F:diaminopimelate epimerase activity"/>
    <property type="evidence" value="ECO:0007669"/>
    <property type="project" value="UniProtKB-UniRule"/>
</dbReference>
<dbReference type="GO" id="GO:0009089">
    <property type="term" value="P:lysine biosynthetic process via diaminopimelate"/>
    <property type="evidence" value="ECO:0007669"/>
    <property type="project" value="UniProtKB-UniRule"/>
</dbReference>
<comment type="similarity">
    <text evidence="2 8">Belongs to the diaminopimelate epimerase family.</text>
</comment>
<keyword evidence="8" id="KW-0963">Cytoplasm</keyword>
<evidence type="ECO:0000256" key="6">
    <source>
        <dbReference type="ARBA" id="ARBA00023235"/>
    </source>
</evidence>
<evidence type="ECO:0000313" key="10">
    <source>
        <dbReference type="EMBL" id="ABL64285.1"/>
    </source>
</evidence>
<feature type="site" description="Could be important to modulate the pK values of the two catalytic cysteine residues" evidence="8">
    <location>
        <position position="196"/>
    </location>
</feature>
<evidence type="ECO:0000256" key="2">
    <source>
        <dbReference type="ARBA" id="ARBA00010219"/>
    </source>
</evidence>
<comment type="subunit">
    <text evidence="8">Homodimer.</text>
</comment>
<evidence type="ECO:0000256" key="9">
    <source>
        <dbReference type="PROSITE-ProRule" id="PRU10125"/>
    </source>
</evidence>
<reference evidence="10 11" key="1">
    <citation type="submission" date="2006-12" db="EMBL/GenBank/DDBJ databases">
        <title>Complete sequence of Chlorobium phaeobacteroides DSM 266.</title>
        <authorList>
            <consortium name="US DOE Joint Genome Institute"/>
            <person name="Copeland A."/>
            <person name="Lucas S."/>
            <person name="Lapidus A."/>
            <person name="Barry K."/>
            <person name="Detter J.C."/>
            <person name="Glavina del Rio T."/>
            <person name="Hammon N."/>
            <person name="Israni S."/>
            <person name="Pitluck S."/>
            <person name="Goltsman E."/>
            <person name="Schmutz J."/>
            <person name="Larimer F."/>
            <person name="Land M."/>
            <person name="Hauser L."/>
            <person name="Mikhailova N."/>
            <person name="Li T."/>
            <person name="Overmann J."/>
            <person name="Bryant D.A."/>
            <person name="Richardson P."/>
        </authorList>
    </citation>
    <scope>NUCLEOTIDE SEQUENCE [LARGE SCALE GENOMIC DNA]</scope>
    <source>
        <strain evidence="10 11">DSM 266</strain>
    </source>
</reference>
<sequence length="266" mass="28892">MQINFSKLSGAGNDFIIIDNRALAIHLTQPQINALCTRRTGVGADGLILVEPSLHCDFTMKYFNADGFPGSMCGNGGRCAVYFAFMQGVTSAEPEHFSFEANSNRYDAEVTNSETVRLHMLDARDFRYHMEIEGFACTFVNTGSPHVVIFADDINAINVAEKGVAIRRNTDFFPEGTNVNFVEITSPSSIALRTFERGVEEETLACGTGAVAAAIISRKLGKILPNSVKVTVKSGDMLEVSFSENMQNITLTGPAKIVYQGSVTIP</sequence>
<dbReference type="UniPathway" id="UPA00034">
    <property type="reaction ID" value="UER00025"/>
</dbReference>
<dbReference type="RefSeq" id="WP_011744125.1">
    <property type="nucleotide sequence ID" value="NC_008639.1"/>
</dbReference>
<feature type="binding site" evidence="8">
    <location>
        <begin position="196"/>
        <end position="197"/>
    </location>
    <ligand>
        <name>substrate</name>
    </ligand>
</feature>
<dbReference type="PANTHER" id="PTHR31689:SF0">
    <property type="entry name" value="DIAMINOPIMELATE EPIMERASE"/>
    <property type="match status" value="1"/>
</dbReference>
<feature type="binding site" evidence="8">
    <location>
        <position position="64"/>
    </location>
    <ligand>
        <name>substrate</name>
    </ligand>
</feature>
<feature type="binding site" evidence="8">
    <location>
        <position position="13"/>
    </location>
    <ligand>
        <name>substrate</name>
    </ligand>
</feature>
<dbReference type="InterPro" id="IPR001653">
    <property type="entry name" value="DAP_epimerase_DapF"/>
</dbReference>
<dbReference type="OrthoDB" id="9805408at2"/>
<evidence type="ECO:0000256" key="1">
    <source>
        <dbReference type="ARBA" id="ARBA00005196"/>
    </source>
</evidence>
<keyword evidence="11" id="KW-1185">Reference proteome</keyword>